<keyword evidence="1" id="KW-0175">Coiled coil</keyword>
<evidence type="ECO:0000313" key="4">
    <source>
        <dbReference type="Proteomes" id="UP000199594"/>
    </source>
</evidence>
<feature type="region of interest" description="Disordered" evidence="2">
    <location>
        <begin position="270"/>
        <end position="291"/>
    </location>
</feature>
<accession>A0A1I6X4L1</accession>
<feature type="compositionally biased region" description="Basic and acidic residues" evidence="2">
    <location>
        <begin position="282"/>
        <end position="291"/>
    </location>
</feature>
<organism evidence="3 4">
    <name type="scientific">Halomonas saccharevitans</name>
    <dbReference type="NCBI Taxonomy" id="416872"/>
    <lineage>
        <taxon>Bacteria</taxon>
        <taxon>Pseudomonadati</taxon>
        <taxon>Pseudomonadota</taxon>
        <taxon>Gammaproteobacteria</taxon>
        <taxon>Oceanospirillales</taxon>
        <taxon>Halomonadaceae</taxon>
        <taxon>Halomonas</taxon>
    </lineage>
</organism>
<evidence type="ECO:0008006" key="5">
    <source>
        <dbReference type="Google" id="ProtNLM"/>
    </source>
</evidence>
<name>A0A1I6X4L1_9GAMM</name>
<feature type="coiled-coil region" evidence="1">
    <location>
        <begin position="75"/>
        <end position="123"/>
    </location>
</feature>
<evidence type="ECO:0000256" key="1">
    <source>
        <dbReference type="SAM" id="Coils"/>
    </source>
</evidence>
<evidence type="ECO:0000256" key="2">
    <source>
        <dbReference type="SAM" id="MobiDB-lite"/>
    </source>
</evidence>
<reference evidence="3 4" key="1">
    <citation type="submission" date="2016-10" db="EMBL/GenBank/DDBJ databases">
        <authorList>
            <person name="de Groot N.N."/>
        </authorList>
    </citation>
    <scope>NUCLEOTIDE SEQUENCE [LARGE SCALE GENOMIC DNA]</scope>
    <source>
        <strain evidence="3 4">CGMCC 1.6493</strain>
    </source>
</reference>
<sequence length="291" mass="32783">MAVLCIDKHSHLCHCLAPFETFNRRVIVRMFRFPAALVAVVGLCAGGLAQGQAQESLVDRSVEAQRHQAKLQTRIDDADDETRRLIGELRKARAEAQRVEAYNAELARVVERQEETLARRERALEGSATTREGLPPLLRGMVERLDHWIEADLPFLQDERRARIASLERALSDPALSPAERLDRVLAAWRGELAYGRELDAWRGLLDGEREVDFLRLGRIGFYYLTPNGREGGVWKADEQAWQPLEKASRQALENGIRIAREQRAPELLTLPVSQPISQPKTSHESGGEAS</sequence>
<dbReference type="EMBL" id="FPAQ01000001">
    <property type="protein sequence ID" value="SFT33223.1"/>
    <property type="molecule type" value="Genomic_DNA"/>
</dbReference>
<feature type="compositionally biased region" description="Polar residues" evidence="2">
    <location>
        <begin position="272"/>
        <end position="281"/>
    </location>
</feature>
<evidence type="ECO:0000313" key="3">
    <source>
        <dbReference type="EMBL" id="SFT33223.1"/>
    </source>
</evidence>
<protein>
    <recommendedName>
        <fullName evidence="5">DUF3450 domain-containing protein</fullName>
    </recommendedName>
</protein>
<dbReference type="AlphaFoldDB" id="A0A1I6X4L1"/>
<dbReference type="InterPro" id="IPR016866">
    <property type="entry name" value="UCP028069"/>
</dbReference>
<gene>
    <name evidence="3" type="ORF">SAMN04487956_101180</name>
</gene>
<proteinExistence type="predicted"/>
<dbReference type="Pfam" id="PF11932">
    <property type="entry name" value="DUF3450"/>
    <property type="match status" value="1"/>
</dbReference>
<dbReference type="PIRSF" id="PIRSF028069">
    <property type="entry name" value="UCP028069"/>
    <property type="match status" value="1"/>
</dbReference>
<dbReference type="Proteomes" id="UP000199594">
    <property type="component" value="Unassembled WGS sequence"/>
</dbReference>